<comment type="caution">
    <text evidence="2">The sequence shown here is derived from an EMBL/GenBank/DDBJ whole genome shotgun (WGS) entry which is preliminary data.</text>
</comment>
<reference evidence="4" key="1">
    <citation type="submission" date="2021-01" db="EMBL/GenBank/DDBJ databases">
        <title>Stenotrophomonas maltophilia.</title>
        <authorList>
            <person name="Yu Y."/>
        </authorList>
    </citation>
    <scope>NUCLEOTIDE SEQUENCE [LARGE SCALE GENOMIC DNA]</scope>
    <source>
        <strain evidence="4">As-6</strain>
    </source>
</reference>
<keyword evidence="4" id="KW-1185">Reference proteome</keyword>
<evidence type="ECO:0000313" key="2">
    <source>
        <dbReference type="EMBL" id="MBM9913962.1"/>
    </source>
</evidence>
<name>A0AAW4GGV9_9GAMM</name>
<organism evidence="2 5">
    <name type="scientific">Stenotrophomonas lactitubi</name>
    <dbReference type="NCBI Taxonomy" id="2045214"/>
    <lineage>
        <taxon>Bacteria</taxon>
        <taxon>Pseudomonadati</taxon>
        <taxon>Pseudomonadota</taxon>
        <taxon>Gammaproteobacteria</taxon>
        <taxon>Lysobacterales</taxon>
        <taxon>Lysobacteraceae</taxon>
        <taxon>Stenotrophomonas</taxon>
    </lineage>
</organism>
<dbReference type="Proteomes" id="UP000784064">
    <property type="component" value="Unassembled WGS sequence"/>
</dbReference>
<proteinExistence type="predicted"/>
<evidence type="ECO:0000256" key="1">
    <source>
        <dbReference type="SAM" id="Phobius"/>
    </source>
</evidence>
<keyword evidence="1" id="KW-0472">Membrane</keyword>
<evidence type="ECO:0000313" key="4">
    <source>
        <dbReference type="Proteomes" id="UP000749453"/>
    </source>
</evidence>
<gene>
    <name evidence="2" type="ORF">JJW18_10795</name>
    <name evidence="3" type="ORF">JJW19_00045</name>
</gene>
<dbReference type="EMBL" id="JAFFTA010000017">
    <property type="protein sequence ID" value="MBM9913962.1"/>
    <property type="molecule type" value="Genomic_DNA"/>
</dbReference>
<keyword evidence="1" id="KW-0812">Transmembrane</keyword>
<evidence type="ECO:0000313" key="5">
    <source>
        <dbReference type="Proteomes" id="UP000784064"/>
    </source>
</evidence>
<dbReference type="Proteomes" id="UP000749453">
    <property type="component" value="Unassembled WGS sequence"/>
</dbReference>
<reference evidence="2" key="2">
    <citation type="submission" date="2021-01" db="EMBL/GenBank/DDBJ databases">
        <authorList>
            <person name="Yu Y."/>
        </authorList>
    </citation>
    <scope>NUCLEOTIDE SEQUENCE</scope>
    <source>
        <strain evidence="2">As-5</strain>
        <strain evidence="3">As-6</strain>
    </source>
</reference>
<keyword evidence="1" id="KW-1133">Transmembrane helix</keyword>
<feature type="transmembrane region" description="Helical" evidence="1">
    <location>
        <begin position="59"/>
        <end position="77"/>
    </location>
</feature>
<evidence type="ECO:0000313" key="3">
    <source>
        <dbReference type="EMBL" id="MBM9936520.1"/>
    </source>
</evidence>
<dbReference type="EMBL" id="JAFFTB010000001">
    <property type="protein sequence ID" value="MBM9936520.1"/>
    <property type="molecule type" value="Genomic_DNA"/>
</dbReference>
<protein>
    <submittedName>
        <fullName evidence="2">Uncharacterized protein</fullName>
    </submittedName>
</protein>
<accession>A0AAW4GGV9</accession>
<dbReference type="AlphaFoldDB" id="A0AAW4GGV9"/>
<sequence>MTDASSWQRCLMNALLRWLSTPALRRTLSVLGATLVVLLACNPELAPLLAVLDVLGLDVLALLLGAQLLATLPWLRLQVDRGLRGAGRLACGAVAGAAGGYLRQLGPFCRDRLGLGRGVGRAG</sequence>